<organism evidence="1">
    <name type="scientific">marine metagenome</name>
    <dbReference type="NCBI Taxonomy" id="408172"/>
    <lineage>
        <taxon>unclassified sequences</taxon>
        <taxon>metagenomes</taxon>
        <taxon>ecological metagenomes</taxon>
    </lineage>
</organism>
<sequence>MSMGSLEPVDLAGLAQVTPQQVAITRRSTELISGVMLEIVGGRNNPEEGLPQVRNTPKIESGVGAKVDILA</sequence>
<dbReference type="AlphaFoldDB" id="A0A383AK86"/>
<gene>
    <name evidence="1" type="ORF">METZ01_LOCUS460938</name>
</gene>
<dbReference type="EMBL" id="UINC01192778">
    <property type="protein sequence ID" value="SVE08084.1"/>
    <property type="molecule type" value="Genomic_DNA"/>
</dbReference>
<name>A0A383AK86_9ZZZZ</name>
<reference evidence="1" key="1">
    <citation type="submission" date="2018-05" db="EMBL/GenBank/DDBJ databases">
        <authorList>
            <person name="Lanie J.A."/>
            <person name="Ng W.-L."/>
            <person name="Kazmierczak K.M."/>
            <person name="Andrzejewski T.M."/>
            <person name="Davidsen T.M."/>
            <person name="Wayne K.J."/>
            <person name="Tettelin H."/>
            <person name="Glass J.I."/>
            <person name="Rusch D."/>
            <person name="Podicherti R."/>
            <person name="Tsui H.-C.T."/>
            <person name="Winkler M.E."/>
        </authorList>
    </citation>
    <scope>NUCLEOTIDE SEQUENCE</scope>
</reference>
<protein>
    <submittedName>
        <fullName evidence="1">Uncharacterized protein</fullName>
    </submittedName>
</protein>
<evidence type="ECO:0000313" key="1">
    <source>
        <dbReference type="EMBL" id="SVE08084.1"/>
    </source>
</evidence>
<proteinExistence type="predicted"/>
<accession>A0A383AK86</accession>